<name>A0A2M4B6M8_9DIPT</name>
<feature type="chain" id="PRO_5014831096" evidence="1">
    <location>
        <begin position="16"/>
        <end position="66"/>
    </location>
</feature>
<keyword evidence="1" id="KW-0732">Signal</keyword>
<dbReference type="EMBL" id="GGFK01015394">
    <property type="protein sequence ID" value="MBW48715.1"/>
    <property type="molecule type" value="Transcribed_RNA"/>
</dbReference>
<evidence type="ECO:0000313" key="2">
    <source>
        <dbReference type="EMBL" id="MBW48715.1"/>
    </source>
</evidence>
<reference evidence="2" key="1">
    <citation type="submission" date="2018-01" db="EMBL/GenBank/DDBJ databases">
        <title>An insight into the sialome of Amazonian anophelines.</title>
        <authorList>
            <person name="Ribeiro J.M."/>
            <person name="Scarpassa V."/>
            <person name="Calvo E."/>
        </authorList>
    </citation>
    <scope>NUCLEOTIDE SEQUENCE</scope>
    <source>
        <tissue evidence="2">Salivary glands</tissue>
    </source>
</reference>
<protein>
    <submittedName>
        <fullName evidence="2">Putative secreted protein</fullName>
    </submittedName>
</protein>
<sequence>MPLFFLSVIISTSLPAQFSCVIIAWRHLAFYCRSFPQLKHFNVAISLCVLAPLRPLNPTLTLIPPW</sequence>
<proteinExistence type="predicted"/>
<feature type="signal peptide" evidence="1">
    <location>
        <begin position="1"/>
        <end position="15"/>
    </location>
</feature>
<organism evidence="2">
    <name type="scientific">Anopheles triannulatus</name>
    <dbReference type="NCBI Taxonomy" id="58253"/>
    <lineage>
        <taxon>Eukaryota</taxon>
        <taxon>Metazoa</taxon>
        <taxon>Ecdysozoa</taxon>
        <taxon>Arthropoda</taxon>
        <taxon>Hexapoda</taxon>
        <taxon>Insecta</taxon>
        <taxon>Pterygota</taxon>
        <taxon>Neoptera</taxon>
        <taxon>Endopterygota</taxon>
        <taxon>Diptera</taxon>
        <taxon>Nematocera</taxon>
        <taxon>Culicoidea</taxon>
        <taxon>Culicidae</taxon>
        <taxon>Anophelinae</taxon>
        <taxon>Anopheles</taxon>
    </lineage>
</organism>
<dbReference type="AlphaFoldDB" id="A0A2M4B6M8"/>
<accession>A0A2M4B6M8</accession>
<evidence type="ECO:0000256" key="1">
    <source>
        <dbReference type="SAM" id="SignalP"/>
    </source>
</evidence>